<dbReference type="GO" id="GO:0003824">
    <property type="term" value="F:catalytic activity"/>
    <property type="evidence" value="ECO:0007669"/>
    <property type="project" value="InterPro"/>
</dbReference>
<evidence type="ECO:0008006" key="7">
    <source>
        <dbReference type="Google" id="ProtNLM"/>
    </source>
</evidence>
<evidence type="ECO:0000259" key="4">
    <source>
        <dbReference type="Pfam" id="PF00668"/>
    </source>
</evidence>
<dbReference type="EMBL" id="JANBPY010003239">
    <property type="protein sequence ID" value="KAJ1952315.1"/>
    <property type="molecule type" value="Genomic_DNA"/>
</dbReference>
<feature type="non-terminal residue" evidence="5">
    <location>
        <position position="583"/>
    </location>
</feature>
<dbReference type="Proteomes" id="UP001150925">
    <property type="component" value="Unassembled WGS sequence"/>
</dbReference>
<organism evidence="5 6">
    <name type="scientific">Dispira parvispora</name>
    <dbReference type="NCBI Taxonomy" id="1520584"/>
    <lineage>
        <taxon>Eukaryota</taxon>
        <taxon>Fungi</taxon>
        <taxon>Fungi incertae sedis</taxon>
        <taxon>Zoopagomycota</taxon>
        <taxon>Kickxellomycotina</taxon>
        <taxon>Dimargaritomycetes</taxon>
        <taxon>Dimargaritales</taxon>
        <taxon>Dimargaritaceae</taxon>
        <taxon>Dispira</taxon>
    </lineage>
</organism>
<dbReference type="GO" id="GO:0005737">
    <property type="term" value="C:cytoplasm"/>
    <property type="evidence" value="ECO:0007669"/>
    <property type="project" value="TreeGrafter"/>
</dbReference>
<dbReference type="AlphaFoldDB" id="A0A9W8AKN8"/>
<dbReference type="InterPro" id="IPR020845">
    <property type="entry name" value="AMP-binding_CS"/>
</dbReference>
<dbReference type="Pfam" id="PF00668">
    <property type="entry name" value="Condensation"/>
    <property type="match status" value="1"/>
</dbReference>
<gene>
    <name evidence="5" type="ORF">IWQ62_006251</name>
</gene>
<comment type="caution">
    <text evidence="5">The sequence shown here is derived from an EMBL/GenBank/DDBJ whole genome shotgun (WGS) entry which is preliminary data.</text>
</comment>
<evidence type="ECO:0000256" key="1">
    <source>
        <dbReference type="ARBA" id="ARBA00022450"/>
    </source>
</evidence>
<feature type="domain" description="AMP-dependent synthetase/ligase" evidence="3">
    <location>
        <begin position="209"/>
        <end position="544"/>
    </location>
</feature>
<sequence>MVTGRDGEIDGVDEMVGLTVNTVPFRVTLDRSRSVQSWLRDIHTQSGAMLSHGHVGLLEIEAWVNQKPLFQFMLVNDKSRAQSVKDSSTVGEEGLRWVYKGGYNQVEYPLTVSFAEDGEVNGMQLRISGKHGSRYYSSLVAYLNTILETLIDESPSADHLTVGNLLDQIPRLELERIQIWSQGTHAVYDGKPRLVQDLVIKDKLPSQLNTVALVSLTPPLEFTYYELITRAQLVAQRLMALDSSSRFVILFFERSPAFVLSMLGTLITGRTCVPMDATHTSERLVGMYQSLGEAHPVVLTSQKYRDKAEKLFGDNIICVDDLTQLSVDNLVSSGWNPPQMTPTDLAFVYFTSGSTGKPKAVPERHESVVNYILGGCDILNLPPRCRFLQAMNIGFDSSILELFTTFHCSGTVVLQSEDLMYSLGKVDACMLTPSILQAVGNPSEYPDLRVVVTVGEPLPFSLAEKWCHTQVGRVRLFNTYGPTETVVTSHFEHVTVTRNDRLVTIGRTIPNVQCYIMDETLDMVPIGVIGEICVGGIGVCNGYLNDVQRSRDAFVPNPFRSGMLYRTGDLGCWLPDGRVYCMG</sequence>
<dbReference type="PROSITE" id="PS00455">
    <property type="entry name" value="AMP_BINDING"/>
    <property type="match status" value="1"/>
</dbReference>
<evidence type="ECO:0000259" key="3">
    <source>
        <dbReference type="Pfam" id="PF00501"/>
    </source>
</evidence>
<dbReference type="GO" id="GO:0044550">
    <property type="term" value="P:secondary metabolite biosynthetic process"/>
    <property type="evidence" value="ECO:0007669"/>
    <property type="project" value="TreeGrafter"/>
</dbReference>
<dbReference type="OrthoDB" id="416786at2759"/>
<dbReference type="InterPro" id="IPR000873">
    <property type="entry name" value="AMP-dep_synth/lig_dom"/>
</dbReference>
<dbReference type="GO" id="GO:0031177">
    <property type="term" value="F:phosphopantetheine binding"/>
    <property type="evidence" value="ECO:0007669"/>
    <property type="project" value="TreeGrafter"/>
</dbReference>
<dbReference type="Gene3D" id="3.30.559.30">
    <property type="entry name" value="Nonribosomal peptide synthetase, condensation domain"/>
    <property type="match status" value="1"/>
</dbReference>
<name>A0A9W8AKN8_9FUNG</name>
<dbReference type="InterPro" id="IPR023213">
    <property type="entry name" value="CAT-like_dom_sf"/>
</dbReference>
<dbReference type="Gene3D" id="3.30.559.10">
    <property type="entry name" value="Chloramphenicol acetyltransferase-like domain"/>
    <property type="match status" value="1"/>
</dbReference>
<evidence type="ECO:0000313" key="5">
    <source>
        <dbReference type="EMBL" id="KAJ1952315.1"/>
    </source>
</evidence>
<dbReference type="Gene3D" id="3.40.50.12780">
    <property type="entry name" value="N-terminal domain of ligase-like"/>
    <property type="match status" value="1"/>
</dbReference>
<dbReference type="PANTHER" id="PTHR45527:SF1">
    <property type="entry name" value="FATTY ACID SYNTHASE"/>
    <property type="match status" value="1"/>
</dbReference>
<dbReference type="InterPro" id="IPR042099">
    <property type="entry name" value="ANL_N_sf"/>
</dbReference>
<protein>
    <recommendedName>
        <fullName evidence="7">AMP-dependent synthetase/ligase domain-containing protein</fullName>
    </recommendedName>
</protein>
<dbReference type="Pfam" id="PF00501">
    <property type="entry name" value="AMP-binding"/>
    <property type="match status" value="1"/>
</dbReference>
<reference evidence="5" key="1">
    <citation type="submission" date="2022-07" db="EMBL/GenBank/DDBJ databases">
        <title>Phylogenomic reconstructions and comparative analyses of Kickxellomycotina fungi.</title>
        <authorList>
            <person name="Reynolds N.K."/>
            <person name="Stajich J.E."/>
            <person name="Barry K."/>
            <person name="Grigoriev I.V."/>
            <person name="Crous P."/>
            <person name="Smith M.E."/>
        </authorList>
    </citation>
    <scope>NUCLEOTIDE SEQUENCE</scope>
    <source>
        <strain evidence="5">RSA 1196</strain>
    </source>
</reference>
<accession>A0A9W8AKN8</accession>
<evidence type="ECO:0000313" key="6">
    <source>
        <dbReference type="Proteomes" id="UP001150925"/>
    </source>
</evidence>
<keyword evidence="6" id="KW-1185">Reference proteome</keyword>
<dbReference type="PANTHER" id="PTHR45527">
    <property type="entry name" value="NONRIBOSOMAL PEPTIDE SYNTHETASE"/>
    <property type="match status" value="1"/>
</dbReference>
<keyword evidence="1" id="KW-0596">Phosphopantetheine</keyword>
<evidence type="ECO:0000256" key="2">
    <source>
        <dbReference type="ARBA" id="ARBA00022553"/>
    </source>
</evidence>
<proteinExistence type="predicted"/>
<dbReference type="SUPFAM" id="SSF52777">
    <property type="entry name" value="CoA-dependent acyltransferases"/>
    <property type="match status" value="1"/>
</dbReference>
<dbReference type="GO" id="GO:0043041">
    <property type="term" value="P:amino acid activation for nonribosomal peptide biosynthetic process"/>
    <property type="evidence" value="ECO:0007669"/>
    <property type="project" value="TreeGrafter"/>
</dbReference>
<feature type="domain" description="Condensation" evidence="4">
    <location>
        <begin position="2"/>
        <end position="126"/>
    </location>
</feature>
<keyword evidence="2" id="KW-0597">Phosphoprotein</keyword>
<dbReference type="SUPFAM" id="SSF56801">
    <property type="entry name" value="Acetyl-CoA synthetase-like"/>
    <property type="match status" value="1"/>
</dbReference>
<dbReference type="InterPro" id="IPR001242">
    <property type="entry name" value="Condensation_dom"/>
</dbReference>